<evidence type="ECO:0000313" key="2">
    <source>
        <dbReference type="Proteomes" id="UP000051096"/>
    </source>
</evidence>
<proteinExistence type="predicted"/>
<reference evidence="1 2" key="1">
    <citation type="journal article" date="2015" name="Microbiome">
        <title>Genomic resolution of linkages in carbon, nitrogen, and sulfur cycling among widespread estuary sediment bacteria.</title>
        <authorList>
            <person name="Baker B.J."/>
            <person name="Lazar C.S."/>
            <person name="Teske A.P."/>
            <person name="Dick G.J."/>
        </authorList>
    </citation>
    <scope>NUCLEOTIDE SEQUENCE [LARGE SCALE GENOMIC DNA]</scope>
    <source>
        <strain evidence="1">SM23_60</strain>
    </source>
</reference>
<accession>A0A0S8GAD7</accession>
<protein>
    <recommendedName>
        <fullName evidence="3">DUF5723 domain-containing protein</fullName>
    </recommendedName>
</protein>
<comment type="caution">
    <text evidence="1">The sequence shown here is derived from an EMBL/GenBank/DDBJ whole genome shotgun (WGS) entry which is preliminary data.</text>
</comment>
<evidence type="ECO:0008006" key="3">
    <source>
        <dbReference type="Google" id="ProtNLM"/>
    </source>
</evidence>
<dbReference type="EMBL" id="LJUO01000107">
    <property type="protein sequence ID" value="KPK69958.1"/>
    <property type="molecule type" value="Genomic_DNA"/>
</dbReference>
<organism evidence="1 2">
    <name type="scientific">candidate division WOR_3 bacterium SM23_60</name>
    <dbReference type="NCBI Taxonomy" id="1703780"/>
    <lineage>
        <taxon>Bacteria</taxon>
        <taxon>Bacteria division WOR-3</taxon>
    </lineage>
</organism>
<evidence type="ECO:0000313" key="1">
    <source>
        <dbReference type="EMBL" id="KPK69958.1"/>
    </source>
</evidence>
<dbReference type="AlphaFoldDB" id="A0A0S8GAD7"/>
<sequence length="252" mass="27740">MTTSFSSSRDVEAVFYNPAHLVAGEDYSVWLSYNRFYLETQSVSLALSKRLGSFNLGVSLLNFDYGDIELRPDYPTDDTVAYYTAHDFAAALCGNVHIPPYGWIGGSVRYVYEQVYSYSGAALAFDMSFAYRTEKAGVSLGASNFGSRITLKDESVNLPARISVGALYYFQKVIASAEAHYLVNTAVWEGSVGAEVPLNETFGIMLAANYREEVYPGFGVSVRSGKMQIRYAGALYPKDLGFINSLGLGFEF</sequence>
<dbReference type="Proteomes" id="UP000051096">
    <property type="component" value="Unassembled WGS sequence"/>
</dbReference>
<name>A0A0S8GAD7_UNCW3</name>
<gene>
    <name evidence="1" type="ORF">AMJ87_09675</name>
</gene>